<keyword evidence="1" id="KW-0732">Signal</keyword>
<sequence length="356" mass="40053">MFSNINRKRKLLLYICLALFMLALLFVPRLHKIPSANQTIFPSPNQGTKCSPESFKDVTVSQQYSRVRFSGSTSFAPLNEIDVLAAILNSQPKKFRLEYVDPARYGESPGSGTGIKWLIQDERELTFAHSSRPFNQKEIDEMKQKNLKLVLESVAIDIIAIYVNPTLLQQGLQSLTLDQVREIFTGRITNWKDIKEDLKDQEIIPYKRSDGSGTVDSFKEKVLNGQDFGKKVKLVSSKKENLITSVAIRNIAKIPGAISFATTSELINQSGIVILPIAKDDPSAPVSPCDNTKCETVNEKDIKNKSYPEELSRELLVVIKTDDPIKKELGEAYVNMLRSCEGQTWIRKKGFLPINN</sequence>
<comment type="caution">
    <text evidence="3">The sequence shown here is derived from an EMBL/GenBank/DDBJ whole genome shotgun (WGS) entry which is preliminary data.</text>
</comment>
<dbReference type="Gene3D" id="3.40.190.10">
    <property type="entry name" value="Periplasmic binding protein-like II"/>
    <property type="match status" value="2"/>
</dbReference>
<dbReference type="InterPro" id="IPR050811">
    <property type="entry name" value="Phosphate_ABC_transporter"/>
</dbReference>
<keyword evidence="4" id="KW-1185">Reference proteome</keyword>
<dbReference type="Pfam" id="PF12849">
    <property type="entry name" value="PBP_like_2"/>
    <property type="match status" value="1"/>
</dbReference>
<evidence type="ECO:0000256" key="1">
    <source>
        <dbReference type="ARBA" id="ARBA00022729"/>
    </source>
</evidence>
<protein>
    <submittedName>
        <fullName evidence="3">Substrate-binding domain-containing protein</fullName>
    </submittedName>
</protein>
<evidence type="ECO:0000313" key="4">
    <source>
        <dbReference type="Proteomes" id="UP000603457"/>
    </source>
</evidence>
<dbReference type="PANTHER" id="PTHR30570:SF1">
    <property type="entry name" value="PHOSPHATE-BINDING PROTEIN PSTS"/>
    <property type="match status" value="1"/>
</dbReference>
<organism evidence="3 4">
    <name type="scientific">Nostoc spongiaeforme FACHB-130</name>
    <dbReference type="NCBI Taxonomy" id="1357510"/>
    <lineage>
        <taxon>Bacteria</taxon>
        <taxon>Bacillati</taxon>
        <taxon>Cyanobacteriota</taxon>
        <taxon>Cyanophyceae</taxon>
        <taxon>Nostocales</taxon>
        <taxon>Nostocaceae</taxon>
        <taxon>Nostoc</taxon>
    </lineage>
</organism>
<reference evidence="3 4" key="1">
    <citation type="journal article" date="2020" name="ISME J.">
        <title>Comparative genomics reveals insights into cyanobacterial evolution and habitat adaptation.</title>
        <authorList>
            <person name="Chen M.Y."/>
            <person name="Teng W.K."/>
            <person name="Zhao L."/>
            <person name="Hu C.X."/>
            <person name="Zhou Y.K."/>
            <person name="Han B.P."/>
            <person name="Song L.R."/>
            <person name="Shu W.S."/>
        </authorList>
    </citation>
    <scope>NUCLEOTIDE SEQUENCE [LARGE SCALE GENOMIC DNA]</scope>
    <source>
        <strain evidence="3 4">FACHB-130</strain>
    </source>
</reference>
<name>A0ABR8G4Z5_9NOSO</name>
<dbReference type="PANTHER" id="PTHR30570">
    <property type="entry name" value="PERIPLASMIC PHOSPHATE BINDING COMPONENT OF PHOSPHATE ABC TRANSPORTER"/>
    <property type="match status" value="1"/>
</dbReference>
<dbReference type="Proteomes" id="UP000603457">
    <property type="component" value="Unassembled WGS sequence"/>
</dbReference>
<accession>A0ABR8G4Z5</accession>
<dbReference type="SUPFAM" id="SSF53850">
    <property type="entry name" value="Periplasmic binding protein-like II"/>
    <property type="match status" value="1"/>
</dbReference>
<evidence type="ECO:0000259" key="2">
    <source>
        <dbReference type="Pfam" id="PF12849"/>
    </source>
</evidence>
<feature type="domain" description="PBP" evidence="2">
    <location>
        <begin position="62"/>
        <end position="334"/>
    </location>
</feature>
<gene>
    <name evidence="3" type="ORF">H6G74_28875</name>
</gene>
<dbReference type="EMBL" id="JACJTB010000067">
    <property type="protein sequence ID" value="MBD2598310.1"/>
    <property type="molecule type" value="Genomic_DNA"/>
</dbReference>
<dbReference type="RefSeq" id="WP_190970985.1">
    <property type="nucleotide sequence ID" value="NZ_JACJTB010000067.1"/>
</dbReference>
<evidence type="ECO:0000313" key="3">
    <source>
        <dbReference type="EMBL" id="MBD2598310.1"/>
    </source>
</evidence>
<dbReference type="InterPro" id="IPR024370">
    <property type="entry name" value="PBP_domain"/>
</dbReference>
<proteinExistence type="predicted"/>